<keyword evidence="3 6" id="KW-1140">T=1 icosahedral capsid protein</keyword>
<dbReference type="KEGG" id="vg:80535362"/>
<evidence type="ECO:0000256" key="3">
    <source>
        <dbReference type="ARBA" id="ARBA00022431"/>
    </source>
</evidence>
<sequence length="494" mass="59887">MPFRRHYRRRFRRHQFRYRRWRRPRRYWRKAWRRYRRRKPYKPVYQVQPRKRRLLVVTGWEILGIQGSRISYTVDANNKGHIEILDVAPSNKQVKYLSFMIPCSINNVCDEQWNPQGGRDDCEHTQRAKKPTYWDFVGGYGQAKFDLQSLVLRNLLGMNRFSEDIRGWTHIKFLRFKFQMVRAPELDYLFRTQMHRSPEDWELYAVHPAWLLNQPSVRWIQSIKRSKCCKMVTIKRHAPIDYSGWYDIESFRNYTLVTYQWTVFDPNNPMGKNPKYNTADNESKFWNDDWMRKSNVDRQGQPTRIGRNLNDTLDWMNRITYDNTFVNNVTNNFPGAETKKTWWDVIFSNSDERISGKQTPFLPSIITADRPNTFWFRYKFYFQLGGITIARHLQKWPIREFDDDTKTCNPSARCQYCIQKGDLDEHGILKEKAFQRITESPEHRKKKLVEYLSPGSSKRKAFQRITESPGHRKKKLVEKLSRLFRYRRKRKRVT</sequence>
<keyword evidence="4 6" id="KW-0167">Capsid protein</keyword>
<comment type="subcellular location">
    <subcellularLocation>
        <location evidence="1 6">Virion</location>
    </subcellularLocation>
</comment>
<evidence type="ECO:0000256" key="5">
    <source>
        <dbReference type="ARBA" id="ARBA00022844"/>
    </source>
</evidence>
<accession>A0A220IGK0</accession>
<organism evidence="7 8">
    <name type="scientific">Giant panda anellovirus</name>
    <dbReference type="NCBI Taxonomy" id="2016460"/>
    <lineage>
        <taxon>Viruses</taxon>
        <taxon>Monodnaviria</taxon>
        <taxon>Shotokuvirae</taxon>
        <taxon>Commensaviricota</taxon>
        <taxon>Cardeaviricetes</taxon>
        <taxon>Sanitavirales</taxon>
        <taxon>Anelloviridae</taxon>
    </lineage>
</organism>
<evidence type="ECO:0000256" key="4">
    <source>
        <dbReference type="ARBA" id="ARBA00022561"/>
    </source>
</evidence>
<keyword evidence="8" id="KW-1185">Reference proteome</keyword>
<proteinExistence type="inferred from homology"/>
<comment type="similarity">
    <text evidence="2 6">Belongs to the anelloviridae capsid protein family.</text>
</comment>
<dbReference type="InterPro" id="IPR004219">
    <property type="entry name" value="TTvirus_Unk"/>
</dbReference>
<dbReference type="GO" id="GO:0039615">
    <property type="term" value="C:T=1 icosahedral viral capsid"/>
    <property type="evidence" value="ECO:0007669"/>
    <property type="project" value="UniProtKB-UniRule"/>
</dbReference>
<name>A0A220IGK0_9VIRU</name>
<reference evidence="7 8" key="1">
    <citation type="journal article" date="2017" name="Microbiome">
        <title>Virome comparisons in wild-diseased and healthy captive giant pandas.</title>
        <authorList>
            <person name="Zhang W."/>
            <person name="Yang S."/>
            <person name="Shan T."/>
            <person name="Hou R."/>
            <person name="Liu Z."/>
            <person name="Li W."/>
            <person name="Guo L."/>
            <person name="Wang Y."/>
            <person name="Chen P."/>
            <person name="Wang X."/>
            <person name="Feng F."/>
            <person name="Wang H."/>
            <person name="Chen C."/>
            <person name="Shen Q."/>
            <person name="Zhou C."/>
            <person name="Hua X."/>
            <person name="Cui L."/>
            <person name="Deng X."/>
            <person name="Zhang Z."/>
            <person name="Qi D."/>
            <person name="Delwart E."/>
        </authorList>
    </citation>
    <scope>NUCLEOTIDE SEQUENCE [LARGE SCALE GENOMIC DNA]</scope>
    <source>
        <strain evidence="8">gpan20868</strain>
    </source>
</reference>
<dbReference type="EMBL" id="MF327550">
    <property type="protein sequence ID" value="ASH99112.1"/>
    <property type="molecule type" value="Genomic_DNA"/>
</dbReference>
<evidence type="ECO:0000256" key="2">
    <source>
        <dbReference type="ARBA" id="ARBA00006131"/>
    </source>
</evidence>
<evidence type="ECO:0000256" key="6">
    <source>
        <dbReference type="RuleBase" id="RU361230"/>
    </source>
</evidence>
<evidence type="ECO:0000313" key="7">
    <source>
        <dbReference type="EMBL" id="ASH99112.1"/>
    </source>
</evidence>
<evidence type="ECO:0000313" key="8">
    <source>
        <dbReference type="Proteomes" id="UP000679892"/>
    </source>
</evidence>
<dbReference type="RefSeq" id="YP_010797531.1">
    <property type="nucleotide sequence ID" value="NC_076194.1"/>
</dbReference>
<protein>
    <recommendedName>
        <fullName evidence="6">Capsid protein</fullName>
    </recommendedName>
</protein>
<comment type="function">
    <text evidence="6">Self-assembles to form an icosahedral capsid.</text>
</comment>
<dbReference type="Proteomes" id="UP000679892">
    <property type="component" value="Segment"/>
</dbReference>
<keyword evidence="5 6" id="KW-0946">Virion</keyword>
<evidence type="ECO:0000256" key="1">
    <source>
        <dbReference type="ARBA" id="ARBA00004328"/>
    </source>
</evidence>
<dbReference type="Pfam" id="PF02956">
    <property type="entry name" value="TT_ORF1"/>
    <property type="match status" value="1"/>
</dbReference>
<dbReference type="GeneID" id="80535362"/>